<name>A0A2S3R1S7_VIBVL</name>
<dbReference type="AlphaFoldDB" id="A0A2S3R1S7"/>
<evidence type="ECO:0000313" key="1">
    <source>
        <dbReference type="EMBL" id="POB47053.1"/>
    </source>
</evidence>
<sequence>MTSSDSFNNDEISYESIGDRQPSAFISSVAKILIILYTQQLKSSTLCLMQRQTKINKDSPLNAFTIMRLHFLCFIHSSQIDIQTINLQNEPDFP</sequence>
<accession>A0A2S3R1S7</accession>
<protein>
    <submittedName>
        <fullName evidence="1">Uncharacterized protein</fullName>
    </submittedName>
</protein>
<comment type="caution">
    <text evidence="1">The sequence shown here is derived from an EMBL/GenBank/DDBJ whole genome shotgun (WGS) entry which is preliminary data.</text>
</comment>
<dbReference type="EMBL" id="PDGH01000101">
    <property type="protein sequence ID" value="POB47053.1"/>
    <property type="molecule type" value="Genomic_DNA"/>
</dbReference>
<reference evidence="1 2" key="1">
    <citation type="journal article" date="2018" name="Front. Microbiol.">
        <title>Phylogeny of Vibrio vulnificus from the Analysis of the Core-Genome: Implications for Intra-Species Taxonomy.</title>
        <authorList>
            <person name="Roig F.J."/>
            <person name="Gonzalez-Candelas F."/>
            <person name="Sanjuan E."/>
            <person name="Fouz B."/>
            <person name="Feil E.J."/>
            <person name="Llorens C."/>
            <person name="Baker-Austin C."/>
            <person name="Oliver J.D."/>
            <person name="Danin-Poleg Y."/>
            <person name="Gibas C.J."/>
            <person name="Kashi Y."/>
            <person name="Gulig P.A."/>
            <person name="Morrison S.S."/>
            <person name="Amaro C."/>
        </authorList>
    </citation>
    <scope>NUCLEOTIDE SEQUENCE [LARGE SCALE GENOMIC DNA]</scope>
    <source>
        <strain evidence="1 2">CECT4608</strain>
    </source>
</reference>
<evidence type="ECO:0000313" key="2">
    <source>
        <dbReference type="Proteomes" id="UP000237466"/>
    </source>
</evidence>
<gene>
    <name evidence="1" type="ORF">CRN52_13325</name>
</gene>
<dbReference type="Proteomes" id="UP000237466">
    <property type="component" value="Unassembled WGS sequence"/>
</dbReference>
<organism evidence="1 2">
    <name type="scientific">Vibrio vulnificus</name>
    <dbReference type="NCBI Taxonomy" id="672"/>
    <lineage>
        <taxon>Bacteria</taxon>
        <taxon>Pseudomonadati</taxon>
        <taxon>Pseudomonadota</taxon>
        <taxon>Gammaproteobacteria</taxon>
        <taxon>Vibrionales</taxon>
        <taxon>Vibrionaceae</taxon>
        <taxon>Vibrio</taxon>
    </lineage>
</organism>
<proteinExistence type="predicted"/>